<dbReference type="AlphaFoldDB" id="A0A1M6KW52"/>
<gene>
    <name evidence="1" type="ORF">SAMN02745146_3584</name>
</gene>
<keyword evidence="2" id="KW-1185">Reference proteome</keyword>
<dbReference type="EMBL" id="FQYN01000008">
    <property type="protein sequence ID" value="SHJ63133.1"/>
    <property type="molecule type" value="Genomic_DNA"/>
</dbReference>
<proteinExistence type="predicted"/>
<dbReference type="OrthoDB" id="581894at2"/>
<dbReference type="STRING" id="1121955.SAMN02745146_3584"/>
<name>A0A1M6KW52_9BACT</name>
<dbReference type="Pfam" id="PF10670">
    <property type="entry name" value="DUF4198"/>
    <property type="match status" value="1"/>
</dbReference>
<protein>
    <submittedName>
        <fullName evidence="1">Uncharacterized conserved protein, contains GH25 family domain</fullName>
    </submittedName>
</protein>
<organism evidence="1 2">
    <name type="scientific">Hymenobacter daecheongensis DSM 21074</name>
    <dbReference type="NCBI Taxonomy" id="1121955"/>
    <lineage>
        <taxon>Bacteria</taxon>
        <taxon>Pseudomonadati</taxon>
        <taxon>Bacteroidota</taxon>
        <taxon>Cytophagia</taxon>
        <taxon>Cytophagales</taxon>
        <taxon>Hymenobacteraceae</taxon>
        <taxon>Hymenobacter</taxon>
    </lineage>
</organism>
<sequence length="278" mass="30039">MPPLFRCLLLLLCATIGVSTGLASEFWLLPARFVVAPGTRLHIRVLVGDNFSGTRWAGQSSRLTRFVHYTPTDSTDLTPTARQTDTLNTAVTFSQPGLHLLAFSTSAAVTVMEAGKFNAYLQAAGLEEALALRRQRQELAQPGREAYRRCAKTLLQVGAASADTARIYARVAGLPLELVPEQNPYTLKPGASLTLRVLAAGQPVRGALVQLWQRPPGQPMQVIRARSNQNGRVLFRLAGASSYLVSTVRMVPAPDAKTADWQSTWATLTFGGPGISGR</sequence>
<dbReference type="InterPro" id="IPR019613">
    <property type="entry name" value="DUF4198"/>
</dbReference>
<evidence type="ECO:0000313" key="2">
    <source>
        <dbReference type="Proteomes" id="UP000184418"/>
    </source>
</evidence>
<dbReference type="RefSeq" id="WP_143164224.1">
    <property type="nucleotide sequence ID" value="NZ_FQYN01000008.1"/>
</dbReference>
<reference evidence="1 2" key="1">
    <citation type="submission" date="2016-11" db="EMBL/GenBank/DDBJ databases">
        <authorList>
            <person name="Jaros S."/>
            <person name="Januszkiewicz K."/>
            <person name="Wedrychowicz H."/>
        </authorList>
    </citation>
    <scope>NUCLEOTIDE SEQUENCE [LARGE SCALE GENOMIC DNA]</scope>
    <source>
        <strain evidence="1 2">DSM 21074</strain>
    </source>
</reference>
<dbReference type="Proteomes" id="UP000184418">
    <property type="component" value="Unassembled WGS sequence"/>
</dbReference>
<accession>A0A1M6KW52</accession>
<evidence type="ECO:0000313" key="1">
    <source>
        <dbReference type="EMBL" id="SHJ63133.1"/>
    </source>
</evidence>